<evidence type="ECO:0000256" key="1">
    <source>
        <dbReference type="SAM" id="Phobius"/>
    </source>
</evidence>
<organism evidence="2">
    <name type="scientific">Spongospora subterranea</name>
    <dbReference type="NCBI Taxonomy" id="70186"/>
    <lineage>
        <taxon>Eukaryota</taxon>
        <taxon>Sar</taxon>
        <taxon>Rhizaria</taxon>
        <taxon>Endomyxa</taxon>
        <taxon>Phytomyxea</taxon>
        <taxon>Plasmodiophorida</taxon>
        <taxon>Plasmodiophoridae</taxon>
        <taxon>Spongospora</taxon>
    </lineage>
</organism>
<dbReference type="EMBL" id="HACM01011061">
    <property type="protein sequence ID" value="CRZ11503.1"/>
    <property type="molecule type" value="Transcribed_RNA"/>
</dbReference>
<keyword evidence="1" id="KW-1133">Transmembrane helix</keyword>
<name>A0A0H5RBU5_9EUKA</name>
<sequence>MPTNSISLWFAVTQNTLSSLSMVLGNTDMIFADALAALSLMVFAGVRAYVRARRNRKHVCNDHDLEHEGAVKLEQIMVQVRLQHGDYNWLRSVHPEISLPPEDNHVSSPTTVSCSESSPFQGPYTAIDTPSGSMSATISDEGYCDDVGFLPSDSTTVNLLVVSNRDLNKNNPTTMMYGAAEASEDASYQQDSTKTIDCANSDNLRHSKSIGFRIFLQDHVRVNQPNSTQITNIADKKEFNHDELYFGLSTEQMAQNKSGKLEWGFCNYKQENRDGWFL</sequence>
<feature type="transmembrane region" description="Helical" evidence="1">
    <location>
        <begin position="29"/>
        <end position="50"/>
    </location>
</feature>
<keyword evidence="1" id="KW-0812">Transmembrane</keyword>
<accession>A0A0H5RBU5</accession>
<dbReference type="AlphaFoldDB" id="A0A0H5RBU5"/>
<protein>
    <submittedName>
        <fullName evidence="2">Uncharacterized protein</fullName>
    </submittedName>
</protein>
<reference evidence="2" key="1">
    <citation type="submission" date="2015-04" db="EMBL/GenBank/DDBJ databases">
        <title>The genome sequence of the plant pathogenic Rhizarian Plasmodiophora brassicae reveals insights in its biotrophic life cycle and the origin of chitin synthesis.</title>
        <authorList>
            <person name="Schwelm A."/>
            <person name="Fogelqvist J."/>
            <person name="Knaust A."/>
            <person name="Julke S."/>
            <person name="Lilja T."/>
            <person name="Dhandapani V."/>
            <person name="Bonilla-Rosso G."/>
            <person name="Karlsson M."/>
            <person name="Shevchenko A."/>
            <person name="Choi S.R."/>
            <person name="Kim H.G."/>
            <person name="Park J.Y."/>
            <person name="Lim Y.P."/>
            <person name="Ludwig-Muller J."/>
            <person name="Dixelius C."/>
        </authorList>
    </citation>
    <scope>NUCLEOTIDE SEQUENCE</scope>
    <source>
        <tissue evidence="2">Potato root galls</tissue>
    </source>
</reference>
<proteinExistence type="predicted"/>
<keyword evidence="1" id="KW-0472">Membrane</keyword>
<evidence type="ECO:0000313" key="2">
    <source>
        <dbReference type="EMBL" id="CRZ11503.1"/>
    </source>
</evidence>